<keyword evidence="4" id="KW-0813">Transport</keyword>
<feature type="domain" description="DOMON" evidence="10">
    <location>
        <begin position="116"/>
        <end position="231"/>
    </location>
</feature>
<feature type="transmembrane region" description="Helical" evidence="9">
    <location>
        <begin position="269"/>
        <end position="290"/>
    </location>
</feature>
<evidence type="ECO:0000313" key="12">
    <source>
        <dbReference type="Proteomes" id="UP000472267"/>
    </source>
</evidence>
<dbReference type="InterPro" id="IPR006593">
    <property type="entry name" value="Cyt_b561/ferric_Rdtase_TM"/>
</dbReference>
<reference evidence="11" key="2">
    <citation type="submission" date="2025-08" db="UniProtKB">
        <authorList>
            <consortium name="Ensembl"/>
        </authorList>
    </citation>
    <scope>IDENTIFICATION</scope>
</reference>
<evidence type="ECO:0000256" key="2">
    <source>
        <dbReference type="ARBA" id="ARBA00004370"/>
    </source>
</evidence>
<dbReference type="CDD" id="cd08760">
    <property type="entry name" value="Cyt_b561_FRRS1_like"/>
    <property type="match status" value="1"/>
</dbReference>
<dbReference type="InterPro" id="IPR042789">
    <property type="entry name" value="FRRS1L"/>
</dbReference>
<dbReference type="GO" id="GO:0099072">
    <property type="term" value="P:regulation of postsynaptic membrane neurotransmitter receptor levels"/>
    <property type="evidence" value="ECO:0007669"/>
    <property type="project" value="TreeGrafter"/>
</dbReference>
<evidence type="ECO:0000256" key="5">
    <source>
        <dbReference type="ARBA" id="ARBA00022692"/>
    </source>
</evidence>
<dbReference type="InterPro" id="IPR002861">
    <property type="entry name" value="Reeler_dom"/>
</dbReference>
<dbReference type="Gene3D" id="1.20.120.1770">
    <property type="match status" value="1"/>
</dbReference>
<keyword evidence="7 9" id="KW-1133">Transmembrane helix</keyword>
<feature type="transmembrane region" description="Helical" evidence="9">
    <location>
        <begin position="302"/>
        <end position="325"/>
    </location>
</feature>
<keyword evidence="5 9" id="KW-0812">Transmembrane</keyword>
<accession>A0A672JFQ7</accession>
<keyword evidence="6" id="KW-0249">Electron transport</keyword>
<comment type="similarity">
    <text evidence="3">Belongs to the FRRS1 family.</text>
</comment>
<evidence type="ECO:0000313" key="11">
    <source>
        <dbReference type="Ensembl" id="ENSSFAP00005053033.1"/>
    </source>
</evidence>
<evidence type="ECO:0000256" key="3">
    <source>
        <dbReference type="ARBA" id="ARBA00009195"/>
    </source>
</evidence>
<dbReference type="Pfam" id="PF03351">
    <property type="entry name" value="DOMON"/>
    <property type="match status" value="1"/>
</dbReference>
<dbReference type="Proteomes" id="UP000472267">
    <property type="component" value="Chromosome 9"/>
</dbReference>
<dbReference type="CDD" id="cd09628">
    <property type="entry name" value="DOMON_SDR_2_like"/>
    <property type="match status" value="1"/>
</dbReference>
<evidence type="ECO:0000259" key="10">
    <source>
        <dbReference type="PROSITE" id="PS50836"/>
    </source>
</evidence>
<dbReference type="PANTHER" id="PTHR46902">
    <property type="entry name" value="DOMON DOMAIN-CONTAINING PROTEIN FRRS1L"/>
    <property type="match status" value="1"/>
</dbReference>
<dbReference type="AlphaFoldDB" id="A0A672JFQ7"/>
<protein>
    <recommendedName>
        <fullName evidence="10">DOMON domain-containing protein</fullName>
    </recommendedName>
</protein>
<reference evidence="11" key="3">
    <citation type="submission" date="2025-09" db="UniProtKB">
        <authorList>
            <consortium name="Ensembl"/>
        </authorList>
    </citation>
    <scope>IDENTIFICATION</scope>
</reference>
<organism evidence="11 12">
    <name type="scientific">Salarias fasciatus</name>
    <name type="common">Jewelled blenny</name>
    <name type="synonym">Blennius fasciatus</name>
    <dbReference type="NCBI Taxonomy" id="181472"/>
    <lineage>
        <taxon>Eukaryota</taxon>
        <taxon>Metazoa</taxon>
        <taxon>Chordata</taxon>
        <taxon>Craniata</taxon>
        <taxon>Vertebrata</taxon>
        <taxon>Euteleostomi</taxon>
        <taxon>Actinopterygii</taxon>
        <taxon>Neopterygii</taxon>
        <taxon>Teleostei</taxon>
        <taxon>Neoteleostei</taxon>
        <taxon>Acanthomorphata</taxon>
        <taxon>Ovalentaria</taxon>
        <taxon>Blenniimorphae</taxon>
        <taxon>Blenniiformes</taxon>
        <taxon>Blennioidei</taxon>
        <taxon>Blenniidae</taxon>
        <taxon>Salariinae</taxon>
        <taxon>Salarias</taxon>
    </lineage>
</organism>
<dbReference type="PROSITE" id="PS50836">
    <property type="entry name" value="DOMON"/>
    <property type="match status" value="1"/>
</dbReference>
<comment type="subcellular location">
    <subcellularLocation>
        <location evidence="2">Membrane</location>
    </subcellularLocation>
</comment>
<evidence type="ECO:0000256" key="9">
    <source>
        <dbReference type="SAM" id="Phobius"/>
    </source>
</evidence>
<dbReference type="InterPro" id="IPR005018">
    <property type="entry name" value="DOMON_domain"/>
</dbReference>
<evidence type="ECO:0000256" key="8">
    <source>
        <dbReference type="ARBA" id="ARBA00023136"/>
    </source>
</evidence>
<evidence type="ECO:0000256" key="6">
    <source>
        <dbReference type="ARBA" id="ARBA00022982"/>
    </source>
</evidence>
<reference evidence="11" key="1">
    <citation type="submission" date="2019-06" db="EMBL/GenBank/DDBJ databases">
        <authorList>
            <consortium name="Wellcome Sanger Institute Data Sharing"/>
        </authorList>
    </citation>
    <scope>NUCLEOTIDE SEQUENCE [LARGE SCALE GENOMIC DNA]</scope>
</reference>
<comment type="cofactor">
    <cofactor evidence="1">
        <name>heme b</name>
        <dbReference type="ChEBI" id="CHEBI:60344"/>
    </cofactor>
</comment>
<dbReference type="Ensembl" id="ENSSFAT00005054703.1">
    <property type="protein sequence ID" value="ENSSFAP00005053033.1"/>
    <property type="gene ID" value="ENSSFAG00005025363.1"/>
</dbReference>
<dbReference type="Pfam" id="PF02014">
    <property type="entry name" value="Reeler"/>
    <property type="match status" value="1"/>
</dbReference>
<evidence type="ECO:0000256" key="1">
    <source>
        <dbReference type="ARBA" id="ARBA00001970"/>
    </source>
</evidence>
<keyword evidence="8 9" id="KW-0472">Membrane</keyword>
<dbReference type="GO" id="GO:0016020">
    <property type="term" value="C:membrane"/>
    <property type="evidence" value="ECO:0007669"/>
    <property type="project" value="UniProtKB-SubCell"/>
</dbReference>
<proteinExistence type="inferred from homology"/>
<dbReference type="SMART" id="SM00665">
    <property type="entry name" value="B561"/>
    <property type="match status" value="1"/>
</dbReference>
<dbReference type="SMART" id="SM00664">
    <property type="entry name" value="DoH"/>
    <property type="match status" value="1"/>
</dbReference>
<dbReference type="InParanoid" id="A0A672JFQ7"/>
<evidence type="ECO:0000256" key="4">
    <source>
        <dbReference type="ARBA" id="ARBA00022448"/>
    </source>
</evidence>
<keyword evidence="12" id="KW-1185">Reference proteome</keyword>
<dbReference type="GO" id="GO:1900449">
    <property type="term" value="P:regulation of glutamate receptor signaling pathway"/>
    <property type="evidence" value="ECO:0007669"/>
    <property type="project" value="InterPro"/>
</dbReference>
<dbReference type="FunCoup" id="A0A672JFQ7">
    <property type="interactions" value="38"/>
</dbReference>
<dbReference type="PANTHER" id="PTHR46902:SF1">
    <property type="entry name" value="DOMON DOMAIN-CONTAINING PROTEIN FRRS1L"/>
    <property type="match status" value="1"/>
</dbReference>
<sequence length="412" mass="44130">LCKPLVNLLGDTDPSCLSVCLFVCLFTVLLQAPASTPFVGFLLQARAVGSGSPVGSFGMGSESAQLLSCRNRPVSLWRSRSPPPGSVLQNISSADCGLVKVCLSEPPGCDPALTASCHFLSAMALPGGPAVRYELTGPSEGYVSLGLSNDQIMGNDDIYICVLGAEGLVEVRRAFSVGRTAPRMLPLGNVSDVKASERDGVLSCSFTSMNLISTQRSSGLNTSYYLMFAHGPSQNGNQTICFVCTVFVLPSSEVSAKPLQPVFLLADRALMLTAWMGSGSVGMMVARYLRGAGSEHRLCGKQLWFMIHVMLMSVTVAATVVAFVLPFSHVKAWSGGAHPVLGCLLLTFSCLQPLLALLRPGPHHPRYVSSPAFKLLNHCFLFLFPTMSLQCPIYLRLSPTSVLLYLLLWVFV</sequence>
<evidence type="ECO:0000256" key="7">
    <source>
        <dbReference type="ARBA" id="ARBA00022989"/>
    </source>
</evidence>
<name>A0A672JFQ7_SALFA</name>
<feature type="transmembrane region" description="Helical" evidence="9">
    <location>
        <begin position="393"/>
        <end position="411"/>
    </location>
</feature>
<dbReference type="OMA" id="PPICADN"/>
<feature type="transmembrane region" description="Helical" evidence="9">
    <location>
        <begin position="337"/>
        <end position="358"/>
    </location>
</feature>